<gene>
    <name evidence="1" type="ORF">K7432_012822</name>
</gene>
<dbReference type="SUPFAM" id="SSF52047">
    <property type="entry name" value="RNI-like"/>
    <property type="match status" value="1"/>
</dbReference>
<dbReference type="Gene3D" id="3.80.10.10">
    <property type="entry name" value="Ribonuclease Inhibitor"/>
    <property type="match status" value="1"/>
</dbReference>
<dbReference type="Proteomes" id="UP001479436">
    <property type="component" value="Unassembled WGS sequence"/>
</dbReference>
<evidence type="ECO:0000313" key="2">
    <source>
        <dbReference type="Proteomes" id="UP001479436"/>
    </source>
</evidence>
<organism evidence="1 2">
    <name type="scientific">Basidiobolus ranarum</name>
    <dbReference type="NCBI Taxonomy" id="34480"/>
    <lineage>
        <taxon>Eukaryota</taxon>
        <taxon>Fungi</taxon>
        <taxon>Fungi incertae sedis</taxon>
        <taxon>Zoopagomycota</taxon>
        <taxon>Entomophthoromycotina</taxon>
        <taxon>Basidiobolomycetes</taxon>
        <taxon>Basidiobolales</taxon>
        <taxon>Basidiobolaceae</taxon>
        <taxon>Basidiobolus</taxon>
    </lineage>
</organism>
<keyword evidence="2" id="KW-1185">Reference proteome</keyword>
<dbReference type="EMBL" id="JASJQH010008042">
    <property type="protein sequence ID" value="KAK9695732.1"/>
    <property type="molecule type" value="Genomic_DNA"/>
</dbReference>
<protein>
    <submittedName>
        <fullName evidence="1">Uncharacterized protein</fullName>
    </submittedName>
</protein>
<comment type="caution">
    <text evidence="1">The sequence shown here is derived from an EMBL/GenBank/DDBJ whole genome shotgun (WGS) entry which is preliminary data.</text>
</comment>
<sequence length="145" mass="16807">MSTTQYGLLVRALDISVIRYCLSEELYTVSLSLGDNLREINIKTCYQLRDYSLSRILRTGSLERIYFEENRFLTDESLAEIARYCPNVVVLSVQRCPEFSTGLFLVAERCLKLEELIIIPLELFDKRIMKEIFSLLGSRLSCIAY</sequence>
<dbReference type="InterPro" id="IPR032675">
    <property type="entry name" value="LRR_dom_sf"/>
</dbReference>
<name>A0ABR2VRN6_9FUNG</name>
<accession>A0ABR2VRN6</accession>
<evidence type="ECO:0000313" key="1">
    <source>
        <dbReference type="EMBL" id="KAK9695732.1"/>
    </source>
</evidence>
<proteinExistence type="predicted"/>
<reference evidence="1 2" key="1">
    <citation type="submission" date="2023-04" db="EMBL/GenBank/DDBJ databases">
        <title>Genome of Basidiobolus ranarum AG-B5.</title>
        <authorList>
            <person name="Stajich J.E."/>
            <person name="Carter-House D."/>
            <person name="Gryganskyi A."/>
        </authorList>
    </citation>
    <scope>NUCLEOTIDE SEQUENCE [LARGE SCALE GENOMIC DNA]</scope>
    <source>
        <strain evidence="1 2">AG-B5</strain>
    </source>
</reference>